<evidence type="ECO:0000256" key="7">
    <source>
        <dbReference type="ARBA" id="ARBA00023004"/>
    </source>
</evidence>
<dbReference type="InterPro" id="IPR001433">
    <property type="entry name" value="OxRdtase_FAD/NAD-bd"/>
</dbReference>
<dbReference type="InterPro" id="IPR000253">
    <property type="entry name" value="FHA_dom"/>
</dbReference>
<dbReference type="PANTHER" id="PTHR47354">
    <property type="entry name" value="NADH OXIDOREDUCTASE HCR"/>
    <property type="match status" value="1"/>
</dbReference>
<evidence type="ECO:0000256" key="4">
    <source>
        <dbReference type="ARBA" id="ARBA00022723"/>
    </source>
</evidence>
<dbReference type="PROSITE" id="PS50006">
    <property type="entry name" value="FHA_DOMAIN"/>
    <property type="match status" value="1"/>
</dbReference>
<evidence type="ECO:0000259" key="11">
    <source>
        <dbReference type="PROSITE" id="PS50006"/>
    </source>
</evidence>
<evidence type="ECO:0000256" key="8">
    <source>
        <dbReference type="ARBA" id="ARBA00023014"/>
    </source>
</evidence>
<gene>
    <name evidence="14" type="ORF">I8J34_05785</name>
</gene>
<comment type="caution">
    <text evidence="14">The sequence shown here is derived from an EMBL/GenBank/DDBJ whole genome shotgun (WGS) entry which is preliminary data.</text>
</comment>
<keyword evidence="7" id="KW-0408">Iron</keyword>
<dbReference type="InterPro" id="IPR039261">
    <property type="entry name" value="FNR_nucleotide-bd"/>
</dbReference>
<dbReference type="Gene3D" id="3.40.50.80">
    <property type="entry name" value="Nucleotide-binding domain of ferredoxin-NADP reductase (FNR) module"/>
    <property type="match status" value="1"/>
</dbReference>
<dbReference type="InterPro" id="IPR001041">
    <property type="entry name" value="2Fe-2S_ferredoxin-type"/>
</dbReference>
<comment type="cofactor">
    <cofactor evidence="1">
        <name>FAD</name>
        <dbReference type="ChEBI" id="CHEBI:57692"/>
    </cofactor>
</comment>
<dbReference type="SUPFAM" id="SSF63380">
    <property type="entry name" value="Riboflavin synthase domain-like"/>
    <property type="match status" value="1"/>
</dbReference>
<dbReference type="SMART" id="SM00240">
    <property type="entry name" value="FHA"/>
    <property type="match status" value="1"/>
</dbReference>
<evidence type="ECO:0000256" key="1">
    <source>
        <dbReference type="ARBA" id="ARBA00001974"/>
    </source>
</evidence>
<feature type="domain" description="FAD-binding FR-type" evidence="13">
    <location>
        <begin position="146"/>
        <end position="255"/>
    </location>
</feature>
<proteinExistence type="inferred from homology"/>
<dbReference type="InterPro" id="IPR017938">
    <property type="entry name" value="Riboflavin_synthase-like_b-brl"/>
</dbReference>
<dbReference type="CDD" id="cd00207">
    <property type="entry name" value="fer2"/>
    <property type="match status" value="1"/>
</dbReference>
<keyword evidence="2" id="KW-0285">Flavoprotein</keyword>
<dbReference type="InterPro" id="IPR008984">
    <property type="entry name" value="SMAD_FHA_dom_sf"/>
</dbReference>
<dbReference type="Pfam" id="PF00970">
    <property type="entry name" value="FAD_binding_6"/>
    <property type="match status" value="1"/>
</dbReference>
<dbReference type="InterPro" id="IPR017927">
    <property type="entry name" value="FAD-bd_FR_type"/>
</dbReference>
<accession>A0A944HAK3</accession>
<keyword evidence="6" id="KW-0560">Oxidoreductase</keyword>
<dbReference type="Gene3D" id="2.40.30.10">
    <property type="entry name" value="Translation factors"/>
    <property type="match status" value="1"/>
</dbReference>
<feature type="domain" description="FHA" evidence="11">
    <location>
        <begin position="28"/>
        <end position="77"/>
    </location>
</feature>
<name>A0A944HAK3_DENI1</name>
<dbReference type="PRINTS" id="PR00371">
    <property type="entry name" value="FPNCR"/>
</dbReference>
<dbReference type="CDD" id="cd00060">
    <property type="entry name" value="FHA"/>
    <property type="match status" value="1"/>
</dbReference>
<dbReference type="GO" id="GO:0051537">
    <property type="term" value="F:2 iron, 2 sulfur cluster binding"/>
    <property type="evidence" value="ECO:0007669"/>
    <property type="project" value="UniProtKB-KW"/>
</dbReference>
<evidence type="ECO:0000259" key="12">
    <source>
        <dbReference type="PROSITE" id="PS51085"/>
    </source>
</evidence>
<dbReference type="PROSITE" id="PS51384">
    <property type="entry name" value="FAD_FR"/>
    <property type="match status" value="1"/>
</dbReference>
<dbReference type="InterPro" id="IPR008333">
    <property type="entry name" value="Cbr1-like_FAD-bd_dom"/>
</dbReference>
<keyword evidence="8" id="KW-0411">Iron-sulfur</keyword>
<sequence>MIKVNVINRARELIQQLKLDDIALTNGAIIGRHPESSVHLGHTSVSHQHAKLTMANGKVVIEDLNSKYGTQANGCQLTPGTAMALERDAHIQVGVLTLKVESTNADQESNRVEVPEAELTEMMPPPPKMYQPVAMVHNTCWKAWEKGKIKVTCSRIIDETHDVKTFFFTATPNTLFRYKPGQFATLYLNIDGKPVARSYTLSSTPSRPHTISHTIKRMPAAEGQQPGMVSNWLHDNLKEGDEIEISGPYGEFSCHDYPNDKVCFISGGSGVTPMLSMTRWLLDTLAKVDIVFVHAAKTEADIVARQELEYYASRHPNLHLIFILSQVGCTSSWAGYRGRLNTAFMEMAVPDFKNRTLFVCGSQPFMQSVREQMKSCEFPMEHYHEESFGGPPAGYTQGGRSAPLPETPRYGLKAILDKLSTEPVRREKARSQLPTGVGCNAKDTGLKIEFSRTACAVPYSGGTLLDAAEGSGLSLPAGCRQGVCGVCKQKKTKGDLISEGYDDSVLSAEDKKNGYVLMCIAKPKSNVEIDA</sequence>
<dbReference type="InterPro" id="IPR012675">
    <property type="entry name" value="Beta-grasp_dom_sf"/>
</dbReference>
<dbReference type="Pfam" id="PF00175">
    <property type="entry name" value="NAD_binding_1"/>
    <property type="match status" value="1"/>
</dbReference>
<dbReference type="InterPro" id="IPR006058">
    <property type="entry name" value="2Fe2S_fd_BS"/>
</dbReference>
<keyword evidence="5" id="KW-0274">FAD</keyword>
<dbReference type="PANTHER" id="PTHR47354:SF6">
    <property type="entry name" value="NADH OXIDOREDUCTASE HCR"/>
    <property type="match status" value="1"/>
</dbReference>
<dbReference type="PRINTS" id="PR00406">
    <property type="entry name" value="CYTB5RDTASE"/>
</dbReference>
<evidence type="ECO:0000256" key="9">
    <source>
        <dbReference type="ARBA" id="ARBA00034078"/>
    </source>
</evidence>
<dbReference type="SUPFAM" id="SSF52343">
    <property type="entry name" value="Ferredoxin reductase-like, C-terminal NADP-linked domain"/>
    <property type="match status" value="1"/>
</dbReference>
<dbReference type="GO" id="GO:0016491">
    <property type="term" value="F:oxidoreductase activity"/>
    <property type="evidence" value="ECO:0007669"/>
    <property type="project" value="UniProtKB-KW"/>
</dbReference>
<dbReference type="GO" id="GO:0046872">
    <property type="term" value="F:metal ion binding"/>
    <property type="evidence" value="ECO:0007669"/>
    <property type="project" value="UniProtKB-KW"/>
</dbReference>
<dbReference type="Pfam" id="PF00111">
    <property type="entry name" value="Fer2"/>
    <property type="match status" value="1"/>
</dbReference>
<evidence type="ECO:0000259" key="13">
    <source>
        <dbReference type="PROSITE" id="PS51384"/>
    </source>
</evidence>
<dbReference type="InterPro" id="IPR036010">
    <property type="entry name" value="2Fe-2S_ferredoxin-like_sf"/>
</dbReference>
<dbReference type="Gene3D" id="3.10.20.30">
    <property type="match status" value="1"/>
</dbReference>
<dbReference type="Gene3D" id="2.60.200.20">
    <property type="match status" value="1"/>
</dbReference>
<dbReference type="PROSITE" id="PS00197">
    <property type="entry name" value="2FE2S_FER_1"/>
    <property type="match status" value="1"/>
</dbReference>
<dbReference type="SUPFAM" id="SSF49879">
    <property type="entry name" value="SMAD/FHA domain"/>
    <property type="match status" value="1"/>
</dbReference>
<evidence type="ECO:0000256" key="10">
    <source>
        <dbReference type="ARBA" id="ARBA00061434"/>
    </source>
</evidence>
<dbReference type="SUPFAM" id="SSF54292">
    <property type="entry name" value="2Fe-2S ferredoxin-like"/>
    <property type="match status" value="1"/>
</dbReference>
<evidence type="ECO:0000256" key="6">
    <source>
        <dbReference type="ARBA" id="ARBA00023002"/>
    </source>
</evidence>
<dbReference type="InterPro" id="IPR050415">
    <property type="entry name" value="MRET"/>
</dbReference>
<dbReference type="InterPro" id="IPR001709">
    <property type="entry name" value="Flavoprot_Pyr_Nucl_cyt_Rdtase"/>
</dbReference>
<evidence type="ECO:0000256" key="2">
    <source>
        <dbReference type="ARBA" id="ARBA00022630"/>
    </source>
</evidence>
<evidence type="ECO:0000256" key="5">
    <source>
        <dbReference type="ARBA" id="ARBA00022827"/>
    </source>
</evidence>
<protein>
    <submittedName>
        <fullName evidence="14">FHA domain-containing protein</fullName>
    </submittedName>
</protein>
<evidence type="ECO:0000256" key="3">
    <source>
        <dbReference type="ARBA" id="ARBA00022714"/>
    </source>
</evidence>
<dbReference type="PROSITE" id="PS51085">
    <property type="entry name" value="2FE2S_FER_2"/>
    <property type="match status" value="1"/>
</dbReference>
<keyword evidence="4" id="KW-0479">Metal-binding</keyword>
<comment type="cofactor">
    <cofactor evidence="9">
        <name>[2Fe-2S] cluster</name>
        <dbReference type="ChEBI" id="CHEBI:190135"/>
    </cofactor>
</comment>
<organism evidence="14 15">
    <name type="scientific">Denitromonas iodatirespirans</name>
    <dbReference type="NCBI Taxonomy" id="2795389"/>
    <lineage>
        <taxon>Bacteria</taxon>
        <taxon>Pseudomonadati</taxon>
        <taxon>Pseudomonadota</taxon>
        <taxon>Betaproteobacteria</taxon>
        <taxon>Rhodocyclales</taxon>
        <taxon>Zoogloeaceae</taxon>
        <taxon>Denitromonas</taxon>
    </lineage>
</organism>
<keyword evidence="3" id="KW-0001">2Fe-2S</keyword>
<dbReference type="AlphaFoldDB" id="A0A944HAK3"/>
<comment type="similarity">
    <text evidence="10">In the N-terminal section; belongs to the FAD-binding oxidoreductase type 6 family.</text>
</comment>
<evidence type="ECO:0000313" key="14">
    <source>
        <dbReference type="EMBL" id="MBT0960682.1"/>
    </source>
</evidence>
<dbReference type="RefSeq" id="WP_214360444.1">
    <property type="nucleotide sequence ID" value="NZ_JAEKFT010000005.1"/>
</dbReference>
<reference evidence="15" key="1">
    <citation type="journal article" date="2022" name="ISME J.">
        <title>Genetic and phylogenetic analysis of dissimilatory iodate-reducing bacteria identifies potential niches across the world's oceans.</title>
        <authorList>
            <person name="Reyes-Umana V."/>
            <person name="Henning Z."/>
            <person name="Lee K."/>
            <person name="Barnum T.P."/>
            <person name="Coates J.D."/>
        </authorList>
    </citation>
    <scope>NUCLEOTIDE SEQUENCE [LARGE SCALE GENOMIC DNA]</scope>
    <source>
        <strain evidence="15">IR12</strain>
    </source>
</reference>
<keyword evidence="15" id="KW-1185">Reference proteome</keyword>
<evidence type="ECO:0000313" key="15">
    <source>
        <dbReference type="Proteomes" id="UP000694660"/>
    </source>
</evidence>
<dbReference type="Proteomes" id="UP000694660">
    <property type="component" value="Unassembled WGS sequence"/>
</dbReference>
<dbReference type="EMBL" id="JAEKFT010000005">
    <property type="protein sequence ID" value="MBT0960682.1"/>
    <property type="molecule type" value="Genomic_DNA"/>
</dbReference>
<dbReference type="Pfam" id="PF00498">
    <property type="entry name" value="FHA"/>
    <property type="match status" value="1"/>
</dbReference>
<feature type="domain" description="2Fe-2S ferredoxin-type" evidence="12">
    <location>
        <begin position="446"/>
        <end position="531"/>
    </location>
</feature>
<dbReference type="CDD" id="cd06215">
    <property type="entry name" value="FNR_iron_sulfur_binding_1"/>
    <property type="match status" value="1"/>
</dbReference>